<feature type="transmembrane region" description="Helical" evidence="5">
    <location>
        <begin position="185"/>
        <end position="204"/>
    </location>
</feature>
<evidence type="ECO:0000256" key="5">
    <source>
        <dbReference type="SAM" id="Phobius"/>
    </source>
</evidence>
<dbReference type="GO" id="GO:0016020">
    <property type="term" value="C:membrane"/>
    <property type="evidence" value="ECO:0007669"/>
    <property type="project" value="UniProtKB-SubCell"/>
</dbReference>
<dbReference type="InterPro" id="IPR053009">
    <property type="entry name" value="Xanthocillin_Biosynth-Assoc"/>
</dbReference>
<name>A0A9C5ZP96_9MUSC</name>
<evidence type="ECO:0000313" key="8">
    <source>
        <dbReference type="RefSeq" id="XP_037900539.1"/>
    </source>
</evidence>
<keyword evidence="2 5" id="KW-0812">Transmembrane</keyword>
<evidence type="ECO:0000259" key="6">
    <source>
        <dbReference type="Pfam" id="PF13664"/>
    </source>
</evidence>
<dbReference type="AlphaFoldDB" id="A0A9C5ZP96"/>
<keyword evidence="4 5" id="KW-0472">Membrane</keyword>
<keyword evidence="7" id="KW-1185">Reference proteome</keyword>
<evidence type="ECO:0000256" key="4">
    <source>
        <dbReference type="ARBA" id="ARBA00023136"/>
    </source>
</evidence>
<reference evidence="8" key="1">
    <citation type="submission" date="2025-08" db="UniProtKB">
        <authorList>
            <consortium name="RefSeq"/>
        </authorList>
    </citation>
    <scope>IDENTIFICATION</scope>
    <source>
        <tissue evidence="8">Whole body pupa</tissue>
    </source>
</reference>
<sequence>MCHNSILENEQIDKCVENGMPQKIIKTLKFTMRKRVKEYNTKQHEEKINSTTNVLHVDNNVELDVAYAAEDTQLNKDFVGIESSSSLSSSSSSSSSLSCIGELKIPKMCGRFRQAQLNKFETPITNISDHHYQSNGMIKKASFNDDPLAKVTQSTKEFLLRFQRTIRNMQTSKIYTLLTKTTQPAHIIAICILSFVLLVVWPELVDWQTTNRDLDQTVESQRHWEPKERRHNENTIALLVYLGSFATHFGAQIWMTFVSGLSLYFSLPRHMFGMCQQILFPKYFALNAMLSIVMLILYVKYFLTTWTLTKCVQLGTLACTGAIEVIVRLYLAPTLLLLMHEKYKIEGTIGSGKEIGSLVQGDLVNCPHYQRIHKSFRRLHMAVAVGNILTLVASCLHLHYLAAQIHIAV</sequence>
<organism evidence="7 8">
    <name type="scientific">Glossina fuscipes</name>
    <dbReference type="NCBI Taxonomy" id="7396"/>
    <lineage>
        <taxon>Eukaryota</taxon>
        <taxon>Metazoa</taxon>
        <taxon>Ecdysozoa</taxon>
        <taxon>Arthropoda</taxon>
        <taxon>Hexapoda</taxon>
        <taxon>Insecta</taxon>
        <taxon>Pterygota</taxon>
        <taxon>Neoptera</taxon>
        <taxon>Endopterygota</taxon>
        <taxon>Diptera</taxon>
        <taxon>Brachycera</taxon>
        <taxon>Muscomorpha</taxon>
        <taxon>Hippoboscoidea</taxon>
        <taxon>Glossinidae</taxon>
        <taxon>Glossina</taxon>
    </lineage>
</organism>
<feature type="domain" description="TMEM205-like" evidence="6">
    <location>
        <begin position="244"/>
        <end position="343"/>
    </location>
</feature>
<proteinExistence type="predicted"/>
<dbReference type="PANTHER" id="PTHR23241">
    <property type="entry name" value="LATE EMBRYOGENESIS ABUNDANT PLANTS LEA-RELATED"/>
    <property type="match status" value="1"/>
</dbReference>
<evidence type="ECO:0000256" key="2">
    <source>
        <dbReference type="ARBA" id="ARBA00022692"/>
    </source>
</evidence>
<keyword evidence="3 5" id="KW-1133">Transmembrane helix</keyword>
<evidence type="ECO:0000256" key="3">
    <source>
        <dbReference type="ARBA" id="ARBA00022989"/>
    </source>
</evidence>
<dbReference type="Pfam" id="PF13664">
    <property type="entry name" value="DUF4149"/>
    <property type="match status" value="1"/>
</dbReference>
<feature type="transmembrane region" description="Helical" evidence="5">
    <location>
        <begin position="236"/>
        <end position="264"/>
    </location>
</feature>
<comment type="subcellular location">
    <subcellularLocation>
        <location evidence="1">Membrane</location>
    </subcellularLocation>
</comment>
<dbReference type="InterPro" id="IPR025423">
    <property type="entry name" value="TMEM205-like"/>
</dbReference>
<dbReference type="Proteomes" id="UP000092443">
    <property type="component" value="Unplaced"/>
</dbReference>
<evidence type="ECO:0000256" key="1">
    <source>
        <dbReference type="ARBA" id="ARBA00004370"/>
    </source>
</evidence>
<feature type="transmembrane region" description="Helical" evidence="5">
    <location>
        <begin position="379"/>
        <end position="402"/>
    </location>
</feature>
<dbReference type="KEGG" id="gfs:119644849"/>
<protein>
    <submittedName>
        <fullName evidence="8">Uncharacterized protein LOC119644849</fullName>
    </submittedName>
</protein>
<dbReference type="GeneID" id="119644849"/>
<evidence type="ECO:0000313" key="7">
    <source>
        <dbReference type="Proteomes" id="UP000092443"/>
    </source>
</evidence>
<dbReference type="PANTHER" id="PTHR23241:SF102">
    <property type="entry name" value="LD23009P"/>
    <property type="match status" value="1"/>
</dbReference>
<gene>
    <name evidence="8" type="primary">LOC119644849</name>
</gene>
<feature type="transmembrane region" description="Helical" evidence="5">
    <location>
        <begin position="284"/>
        <end position="303"/>
    </location>
</feature>
<accession>A0A9C5ZP96</accession>
<dbReference type="RefSeq" id="XP_037900539.1">
    <property type="nucleotide sequence ID" value="XM_038044611.1"/>
</dbReference>